<organism evidence="1 2">
    <name type="scientific">Sediminivirga luteola</name>
    <dbReference type="NCBI Taxonomy" id="1774748"/>
    <lineage>
        <taxon>Bacteria</taxon>
        <taxon>Bacillati</taxon>
        <taxon>Actinomycetota</taxon>
        <taxon>Actinomycetes</taxon>
        <taxon>Micrococcales</taxon>
        <taxon>Brevibacteriaceae</taxon>
        <taxon>Sediminivirga</taxon>
    </lineage>
</organism>
<dbReference type="EMBL" id="BMFY01000009">
    <property type="protein sequence ID" value="GGA18593.1"/>
    <property type="molecule type" value="Genomic_DNA"/>
</dbReference>
<comment type="caution">
    <text evidence="1">The sequence shown here is derived from an EMBL/GenBank/DDBJ whole genome shotgun (WGS) entry which is preliminary data.</text>
</comment>
<dbReference type="RefSeq" id="WP_188550945.1">
    <property type="nucleotide sequence ID" value="NZ_BMFY01000009.1"/>
</dbReference>
<reference evidence="1" key="2">
    <citation type="submission" date="2020-09" db="EMBL/GenBank/DDBJ databases">
        <authorList>
            <person name="Sun Q."/>
            <person name="Zhou Y."/>
        </authorList>
    </citation>
    <scope>NUCLEOTIDE SEQUENCE</scope>
    <source>
        <strain evidence="1">CGMCC 1.12785</strain>
    </source>
</reference>
<dbReference type="Proteomes" id="UP000616114">
    <property type="component" value="Unassembled WGS sequence"/>
</dbReference>
<sequence length="256" mass="26017">MPAAAELSRVCAALAGRQTPALVWHGTDGERIELSGRVTQNWIAKTANLLSEEFDAGPDVLVRLRLSSDGAPQVHWRSLIVAAAAWWCGAEALFAGPGEDWDEVVPDPASTPSAVLDVVADADARLTAGPAGAAEETIAVALPGLALASRLPEHAPVFDYTGEVRAHADVFSGAPPAAPSPSPGSGACAPAGSFVVPWRPEPHHATSHGLPPGAVARVLAALEGGAAVGLSDLRDPAQLQRVFAAEGIPVATANGG</sequence>
<name>A0A8J2XJ15_9MICO</name>
<dbReference type="NCBIfam" id="TIGR03089">
    <property type="entry name" value="TIGR03089 family protein"/>
    <property type="match status" value="1"/>
</dbReference>
<evidence type="ECO:0000313" key="2">
    <source>
        <dbReference type="Proteomes" id="UP000616114"/>
    </source>
</evidence>
<gene>
    <name evidence="1" type="ORF">GCM10011333_22090</name>
</gene>
<evidence type="ECO:0000313" key="1">
    <source>
        <dbReference type="EMBL" id="GGA18593.1"/>
    </source>
</evidence>
<keyword evidence="2" id="KW-1185">Reference proteome</keyword>
<dbReference type="AlphaFoldDB" id="A0A8J2XJ15"/>
<dbReference type="InterPro" id="IPR017523">
    <property type="entry name" value="Rv3268"/>
</dbReference>
<evidence type="ECO:0008006" key="3">
    <source>
        <dbReference type="Google" id="ProtNLM"/>
    </source>
</evidence>
<reference evidence="1" key="1">
    <citation type="journal article" date="2014" name="Int. J. Syst. Evol. Microbiol.">
        <title>Complete genome sequence of Corynebacterium casei LMG S-19264T (=DSM 44701T), isolated from a smear-ripened cheese.</title>
        <authorList>
            <consortium name="US DOE Joint Genome Institute (JGI-PGF)"/>
            <person name="Walter F."/>
            <person name="Albersmeier A."/>
            <person name="Kalinowski J."/>
            <person name="Ruckert C."/>
        </authorList>
    </citation>
    <scope>NUCLEOTIDE SEQUENCE</scope>
    <source>
        <strain evidence="1">CGMCC 1.12785</strain>
    </source>
</reference>
<accession>A0A8J2XJ15</accession>
<proteinExistence type="predicted"/>
<protein>
    <recommendedName>
        <fullName evidence="3">TIGR03089 family protein</fullName>
    </recommendedName>
</protein>